<comment type="caution">
    <text evidence="3">The sequence shown here is derived from an EMBL/GenBank/DDBJ whole genome shotgun (WGS) entry which is preliminary data.</text>
</comment>
<evidence type="ECO:0000256" key="2">
    <source>
        <dbReference type="SAM" id="SignalP"/>
    </source>
</evidence>
<feature type="region of interest" description="Disordered" evidence="1">
    <location>
        <begin position="25"/>
        <end position="54"/>
    </location>
</feature>
<evidence type="ECO:0000313" key="3">
    <source>
        <dbReference type="EMBL" id="KAJ7213500.1"/>
    </source>
</evidence>
<name>A0AAD6VQE2_9AGAR</name>
<evidence type="ECO:0000256" key="1">
    <source>
        <dbReference type="SAM" id="MobiDB-lite"/>
    </source>
</evidence>
<reference evidence="3" key="1">
    <citation type="submission" date="2023-03" db="EMBL/GenBank/DDBJ databases">
        <title>Massive genome expansion in bonnet fungi (Mycena s.s.) driven by repeated elements and novel gene families across ecological guilds.</title>
        <authorList>
            <consortium name="Lawrence Berkeley National Laboratory"/>
            <person name="Harder C.B."/>
            <person name="Miyauchi S."/>
            <person name="Viragh M."/>
            <person name="Kuo A."/>
            <person name="Thoen E."/>
            <person name="Andreopoulos B."/>
            <person name="Lu D."/>
            <person name="Skrede I."/>
            <person name="Drula E."/>
            <person name="Henrissat B."/>
            <person name="Morin E."/>
            <person name="Kohler A."/>
            <person name="Barry K."/>
            <person name="LaButti K."/>
            <person name="Morin E."/>
            <person name="Salamov A."/>
            <person name="Lipzen A."/>
            <person name="Mereny Z."/>
            <person name="Hegedus B."/>
            <person name="Baldrian P."/>
            <person name="Stursova M."/>
            <person name="Weitz H."/>
            <person name="Taylor A."/>
            <person name="Grigoriev I.V."/>
            <person name="Nagy L.G."/>
            <person name="Martin F."/>
            <person name="Kauserud H."/>
        </authorList>
    </citation>
    <scope>NUCLEOTIDE SEQUENCE</scope>
    <source>
        <strain evidence="3">9144</strain>
    </source>
</reference>
<dbReference type="AlphaFoldDB" id="A0AAD6VQE2"/>
<protein>
    <submittedName>
        <fullName evidence="3">Uncharacterized protein</fullName>
    </submittedName>
</protein>
<gene>
    <name evidence="3" type="ORF">GGX14DRAFT_618859</name>
</gene>
<keyword evidence="4" id="KW-1185">Reference proteome</keyword>
<keyword evidence="2" id="KW-0732">Signal</keyword>
<evidence type="ECO:0000313" key="4">
    <source>
        <dbReference type="Proteomes" id="UP001219525"/>
    </source>
</evidence>
<proteinExistence type="predicted"/>
<dbReference type="EMBL" id="JARJCW010000021">
    <property type="protein sequence ID" value="KAJ7213500.1"/>
    <property type="molecule type" value="Genomic_DNA"/>
</dbReference>
<accession>A0AAD6VQE2</accession>
<sequence>MKRRFASHIIMLPESLVIVLADESTRSPAAGPPRPSTPPCQEGPPRSSVLPQLARSGSGAYACTPAALEQGDEPVMKRQRLGDEDEAVDHTHRTCIDHINYFFDIAAERSDLQDERHDEIVCGDGQSPALNPDTVMRGEWIRLRDEPYLGCIALVLTESSCLVERLPEPGRNPLETDVCDIADLPSVLHHMHGQHACVRLRLPHTRVRARGGAATAVAHWDSTAAWAEFYVEEAAAAATVRHVLEAVTTRSAALELGSKNNARECTMHGLET</sequence>
<feature type="compositionally biased region" description="Pro residues" evidence="1">
    <location>
        <begin position="30"/>
        <end position="42"/>
    </location>
</feature>
<feature type="chain" id="PRO_5042056053" evidence="2">
    <location>
        <begin position="22"/>
        <end position="272"/>
    </location>
</feature>
<dbReference type="Proteomes" id="UP001219525">
    <property type="component" value="Unassembled WGS sequence"/>
</dbReference>
<organism evidence="3 4">
    <name type="scientific">Mycena pura</name>
    <dbReference type="NCBI Taxonomy" id="153505"/>
    <lineage>
        <taxon>Eukaryota</taxon>
        <taxon>Fungi</taxon>
        <taxon>Dikarya</taxon>
        <taxon>Basidiomycota</taxon>
        <taxon>Agaricomycotina</taxon>
        <taxon>Agaricomycetes</taxon>
        <taxon>Agaricomycetidae</taxon>
        <taxon>Agaricales</taxon>
        <taxon>Marasmiineae</taxon>
        <taxon>Mycenaceae</taxon>
        <taxon>Mycena</taxon>
    </lineage>
</organism>
<feature type="signal peptide" evidence="2">
    <location>
        <begin position="1"/>
        <end position="21"/>
    </location>
</feature>